<proteinExistence type="predicted"/>
<dbReference type="EMBL" id="QTTT01000001">
    <property type="protein sequence ID" value="REE97471.1"/>
    <property type="molecule type" value="Genomic_DNA"/>
</dbReference>
<name>A0A3D9T0X2_9ACTN</name>
<dbReference type="Proteomes" id="UP000256661">
    <property type="component" value="Unassembled WGS sequence"/>
</dbReference>
<protein>
    <recommendedName>
        <fullName evidence="2">Trypsin-co-occurring domain-containing protein</fullName>
    </recommendedName>
</protein>
<accession>A0A3D9T0X2</accession>
<keyword evidence="4" id="KW-1185">Reference proteome</keyword>
<dbReference type="AlphaFoldDB" id="A0A3D9T0X2"/>
<evidence type="ECO:0000313" key="4">
    <source>
        <dbReference type="Proteomes" id="UP000256661"/>
    </source>
</evidence>
<gene>
    <name evidence="3" type="ORF">DFJ69_2943</name>
</gene>
<comment type="caution">
    <text evidence="3">The sequence shown here is derived from an EMBL/GenBank/DDBJ whole genome shotgun (WGS) entry which is preliminary data.</text>
</comment>
<organism evidence="3 4">
    <name type="scientific">Thermomonospora umbrina</name>
    <dbReference type="NCBI Taxonomy" id="111806"/>
    <lineage>
        <taxon>Bacteria</taxon>
        <taxon>Bacillati</taxon>
        <taxon>Actinomycetota</taxon>
        <taxon>Actinomycetes</taxon>
        <taxon>Streptosporangiales</taxon>
        <taxon>Thermomonosporaceae</taxon>
        <taxon>Thermomonospora</taxon>
    </lineage>
</organism>
<feature type="region of interest" description="Disordered" evidence="1">
    <location>
        <begin position="107"/>
        <end position="129"/>
    </location>
</feature>
<evidence type="ECO:0000256" key="1">
    <source>
        <dbReference type="SAM" id="MobiDB-lite"/>
    </source>
</evidence>
<feature type="compositionally biased region" description="Gly residues" evidence="1">
    <location>
        <begin position="120"/>
        <end position="129"/>
    </location>
</feature>
<sequence length="129" mass="13519">MSELLRWPMDEGSVVVEVDDDDPGFQPASLSSDGVIHTVSERFETALQSTRAAAEKALTVFRDGTLRPDAVELEFGVKLNAAAGAVIAKTAAEAHLKIKLTWARDGFGLAPRPEEDPAPAGGGEGSDGS</sequence>
<dbReference type="Pfam" id="PF19493">
    <property type="entry name" value="Trypco1"/>
    <property type="match status" value="1"/>
</dbReference>
<evidence type="ECO:0000313" key="3">
    <source>
        <dbReference type="EMBL" id="REE97471.1"/>
    </source>
</evidence>
<dbReference type="InterPro" id="IPR045794">
    <property type="entry name" value="Trypco1"/>
</dbReference>
<reference evidence="3 4" key="1">
    <citation type="submission" date="2018-08" db="EMBL/GenBank/DDBJ databases">
        <title>Sequencing the genomes of 1000 actinobacteria strains.</title>
        <authorList>
            <person name="Klenk H.-P."/>
        </authorList>
    </citation>
    <scope>NUCLEOTIDE SEQUENCE [LARGE SCALE GENOMIC DNA]</scope>
    <source>
        <strain evidence="3 4">DSM 43927</strain>
    </source>
</reference>
<dbReference type="NCBIfam" id="NF041216">
    <property type="entry name" value="CU044_2847_fam"/>
    <property type="match status" value="1"/>
</dbReference>
<dbReference type="RefSeq" id="WP_170177653.1">
    <property type="nucleotide sequence ID" value="NZ_QTTT01000001.1"/>
</dbReference>
<feature type="domain" description="Trypsin-co-occurring" evidence="2">
    <location>
        <begin position="10"/>
        <end position="104"/>
    </location>
</feature>
<evidence type="ECO:0000259" key="2">
    <source>
        <dbReference type="Pfam" id="PF19493"/>
    </source>
</evidence>